<dbReference type="AlphaFoldDB" id="A0AA45WWC0"/>
<evidence type="ECO:0000259" key="1">
    <source>
        <dbReference type="Pfam" id="PF07862"/>
    </source>
</evidence>
<name>A0AA45WWC0_9CLOT</name>
<dbReference type="NCBIfam" id="TIGR03798">
    <property type="entry name" value="leader_Nif11"/>
    <property type="match status" value="1"/>
</dbReference>
<evidence type="ECO:0000313" key="2">
    <source>
        <dbReference type="EMBL" id="SMP57897.1"/>
    </source>
</evidence>
<keyword evidence="3" id="KW-1185">Reference proteome</keyword>
<protein>
    <submittedName>
        <fullName evidence="2">Nif11-like leader peptide domain-containing protein</fullName>
    </submittedName>
</protein>
<dbReference type="RefSeq" id="WP_283409345.1">
    <property type="nucleotide sequence ID" value="NZ_FXUF01000007.1"/>
</dbReference>
<dbReference type="Proteomes" id="UP001158066">
    <property type="component" value="Unassembled WGS sequence"/>
</dbReference>
<gene>
    <name evidence="2" type="ORF">SAMN06296020_10714</name>
</gene>
<dbReference type="InterPro" id="IPR012903">
    <property type="entry name" value="Nif11"/>
</dbReference>
<dbReference type="InterPro" id="IPR022516">
    <property type="entry name" value="CHP03798_Ocin"/>
</dbReference>
<dbReference type="EMBL" id="FXUF01000007">
    <property type="protein sequence ID" value="SMP57897.1"/>
    <property type="molecule type" value="Genomic_DNA"/>
</dbReference>
<proteinExistence type="predicted"/>
<sequence>MLEKMNQMQAKMEANPELVKKLTQQEDPKEVQAVLKEAGLDFTEEEVDQLGALMAQQMKDMQGELSEEDLEVVAGGTAEMKVDLNKAAQNISKILVTSIDVGKALHSTLQRW</sequence>
<accession>A0AA45WWC0</accession>
<evidence type="ECO:0000313" key="3">
    <source>
        <dbReference type="Proteomes" id="UP001158066"/>
    </source>
</evidence>
<feature type="domain" description="Nif11" evidence="1">
    <location>
        <begin position="10"/>
        <end position="46"/>
    </location>
</feature>
<dbReference type="Pfam" id="PF07862">
    <property type="entry name" value="Nif11"/>
    <property type="match status" value="1"/>
</dbReference>
<comment type="caution">
    <text evidence="2">The sequence shown here is derived from an EMBL/GenBank/DDBJ whole genome shotgun (WGS) entry which is preliminary data.</text>
</comment>
<reference evidence="2" key="1">
    <citation type="submission" date="2017-05" db="EMBL/GenBank/DDBJ databases">
        <authorList>
            <person name="Varghese N."/>
            <person name="Submissions S."/>
        </authorList>
    </citation>
    <scope>NUCLEOTIDE SEQUENCE</scope>
    <source>
        <strain evidence="2">Su22</strain>
    </source>
</reference>
<organism evidence="2 3">
    <name type="scientific">Anoxynatronum buryatiense</name>
    <dbReference type="NCBI Taxonomy" id="489973"/>
    <lineage>
        <taxon>Bacteria</taxon>
        <taxon>Bacillati</taxon>
        <taxon>Bacillota</taxon>
        <taxon>Clostridia</taxon>
        <taxon>Eubacteriales</taxon>
        <taxon>Clostridiaceae</taxon>
        <taxon>Anoxynatronum</taxon>
    </lineage>
</organism>